<evidence type="ECO:0000313" key="2">
    <source>
        <dbReference type="EMBL" id="PPK66085.1"/>
    </source>
</evidence>
<proteinExistence type="predicted"/>
<dbReference type="EMBL" id="PTIX01000011">
    <property type="protein sequence ID" value="PPK66085.1"/>
    <property type="molecule type" value="Genomic_DNA"/>
</dbReference>
<evidence type="ECO:0000256" key="1">
    <source>
        <dbReference type="SAM" id="Phobius"/>
    </source>
</evidence>
<keyword evidence="1" id="KW-1133">Transmembrane helix</keyword>
<evidence type="ECO:0000313" key="3">
    <source>
        <dbReference type="Proteomes" id="UP000239203"/>
    </source>
</evidence>
<gene>
    <name evidence="2" type="ORF">CLV40_11149</name>
</gene>
<keyword evidence="1" id="KW-0472">Membrane</keyword>
<protein>
    <submittedName>
        <fullName evidence="2">Uncharacterized protein</fullName>
    </submittedName>
</protein>
<dbReference type="Proteomes" id="UP000239203">
    <property type="component" value="Unassembled WGS sequence"/>
</dbReference>
<dbReference type="AlphaFoldDB" id="A0A2S6GLI8"/>
<name>A0A2S6GLI8_9PSEU</name>
<keyword evidence="3" id="KW-1185">Reference proteome</keyword>
<comment type="caution">
    <text evidence="2">The sequence shown here is derived from an EMBL/GenBank/DDBJ whole genome shotgun (WGS) entry which is preliminary data.</text>
</comment>
<accession>A0A2S6GLI8</accession>
<reference evidence="2 3" key="1">
    <citation type="submission" date="2018-02" db="EMBL/GenBank/DDBJ databases">
        <title>Genomic Encyclopedia of Archaeal and Bacterial Type Strains, Phase II (KMG-II): from individual species to whole genera.</title>
        <authorList>
            <person name="Goeker M."/>
        </authorList>
    </citation>
    <scope>NUCLEOTIDE SEQUENCE [LARGE SCALE GENOMIC DNA]</scope>
    <source>
        <strain evidence="2 3">YU 961-1</strain>
    </source>
</reference>
<keyword evidence="1" id="KW-0812">Transmembrane</keyword>
<sequence>MSARRDPGTIVVWALAVIGVTLIVVSVTLTIIGDADPNRREWTGTAVLSRIESDVTEPGWACLVGSVSALVR</sequence>
<feature type="transmembrane region" description="Helical" evidence="1">
    <location>
        <begin position="12"/>
        <end position="32"/>
    </location>
</feature>
<organism evidence="2 3">
    <name type="scientific">Actinokineospora auranticolor</name>
    <dbReference type="NCBI Taxonomy" id="155976"/>
    <lineage>
        <taxon>Bacteria</taxon>
        <taxon>Bacillati</taxon>
        <taxon>Actinomycetota</taxon>
        <taxon>Actinomycetes</taxon>
        <taxon>Pseudonocardiales</taxon>
        <taxon>Pseudonocardiaceae</taxon>
        <taxon>Actinokineospora</taxon>
    </lineage>
</organism>